<dbReference type="RefSeq" id="WP_119483032.1">
    <property type="nucleotide sequence ID" value="NZ_QXTG01000002.1"/>
</dbReference>
<protein>
    <submittedName>
        <fullName evidence="1">Uncharacterized protein</fullName>
    </submittedName>
</protein>
<dbReference type="Proteomes" id="UP000265742">
    <property type="component" value="Unassembled WGS sequence"/>
</dbReference>
<dbReference type="AlphaFoldDB" id="A0A3A1TWV1"/>
<organism evidence="1 2">
    <name type="scientific">Amnibacterium setariae</name>
    <dbReference type="NCBI Taxonomy" id="2306585"/>
    <lineage>
        <taxon>Bacteria</taxon>
        <taxon>Bacillati</taxon>
        <taxon>Actinomycetota</taxon>
        <taxon>Actinomycetes</taxon>
        <taxon>Micrococcales</taxon>
        <taxon>Microbacteriaceae</taxon>
        <taxon>Amnibacterium</taxon>
    </lineage>
</organism>
<proteinExistence type="predicted"/>
<comment type="caution">
    <text evidence="1">The sequence shown here is derived from an EMBL/GenBank/DDBJ whole genome shotgun (WGS) entry which is preliminary data.</text>
</comment>
<keyword evidence="2" id="KW-1185">Reference proteome</keyword>
<evidence type="ECO:0000313" key="1">
    <source>
        <dbReference type="EMBL" id="RIX28723.1"/>
    </source>
</evidence>
<accession>A0A3A1TWV1</accession>
<reference evidence="2" key="1">
    <citation type="submission" date="2018-09" db="EMBL/GenBank/DDBJ databases">
        <authorList>
            <person name="Kim I."/>
        </authorList>
    </citation>
    <scope>NUCLEOTIDE SEQUENCE [LARGE SCALE GENOMIC DNA]</scope>
    <source>
        <strain evidence="2">DD4a</strain>
    </source>
</reference>
<name>A0A3A1TWV1_9MICO</name>
<evidence type="ECO:0000313" key="2">
    <source>
        <dbReference type="Proteomes" id="UP000265742"/>
    </source>
</evidence>
<dbReference type="OrthoDB" id="9875532at2"/>
<sequence length="71" mass="7686">MARKADRELLQAAAAFEQSVIIAPDRPAPALPAFVGLLRAAGGLTRFAVDVAFDWDRTDPIDLEPRILRAA</sequence>
<dbReference type="EMBL" id="QXTG01000002">
    <property type="protein sequence ID" value="RIX28723.1"/>
    <property type="molecule type" value="Genomic_DNA"/>
</dbReference>
<gene>
    <name evidence="1" type="ORF">D1781_15140</name>
</gene>